<proteinExistence type="predicted"/>
<dbReference type="InterPro" id="IPR047992">
    <property type="entry name" value="BREX_PglZ"/>
</dbReference>
<evidence type="ECO:0000313" key="4">
    <source>
        <dbReference type="EMBL" id="MBK1631151.1"/>
    </source>
</evidence>
<evidence type="ECO:0008006" key="6">
    <source>
        <dbReference type="Google" id="ProtNLM"/>
    </source>
</evidence>
<gene>
    <name evidence="4" type="ORF">CKO31_10440</name>
</gene>
<accession>A0ABS1CIG2</accession>
<organism evidence="4 5">
    <name type="scientific">Thiohalocapsa halophila</name>
    <dbReference type="NCBI Taxonomy" id="69359"/>
    <lineage>
        <taxon>Bacteria</taxon>
        <taxon>Pseudomonadati</taxon>
        <taxon>Pseudomonadota</taxon>
        <taxon>Gammaproteobacteria</taxon>
        <taxon>Chromatiales</taxon>
        <taxon>Chromatiaceae</taxon>
        <taxon>Thiohalocapsa</taxon>
    </lineage>
</organism>
<dbReference type="Pfam" id="PF25862">
    <property type="entry name" value="PglZ_1st"/>
    <property type="match status" value="1"/>
</dbReference>
<protein>
    <recommendedName>
        <fullName evidence="6">BREX-2 system phosphatase PglZ</fullName>
    </recommendedName>
</protein>
<dbReference type="EMBL" id="NRRV01000022">
    <property type="protein sequence ID" value="MBK1631151.1"/>
    <property type="molecule type" value="Genomic_DNA"/>
</dbReference>
<comment type="caution">
    <text evidence="4">The sequence shown here is derived from an EMBL/GenBank/DDBJ whole genome shotgun (WGS) entry which is preliminary data.</text>
</comment>
<dbReference type="Proteomes" id="UP000748752">
    <property type="component" value="Unassembled WGS sequence"/>
</dbReference>
<sequence length="940" mass="102173">MHLDDAALPKPILAQVRAILSRDADADRMALVWPHPIRPADALQRVDGTELRVVWCASQLAIRELLVAHEREQASGERRLVLLSPFDERGLAQDVLARLWGHAPKRISAWRTLQQLLHLREIDPRLTTKDYRWIGDCLLDKYECYRDRVPIGDVLDFDLAWRALATALLDLDCESVDLDVLLDWSRRADAAALVAALPEPVERHLEDWLRPRLGPQVDVILALWRNGQAGEMLASGLVCALLYAQERRPGRQAMDALLLARGRFSERLLGGAAIAEATLAAFGSAAVAHLERSLAANPRLDIGPVLDAAEHLLASLDLTHLAADSDLLPKGYDLRVAAFTQALKRLLDQPREQVLEQAAQQPPKQNGHAKAMAASLDALARLERHRLADQRGGVRAQQVLTARMALRACQWLATDTPGDATPAAAIQDYVANGGWLDWARSKLWRGDAHAPLSRLYQRLSARLAQRREAFNQGFARHLPAIARGERIADGIVPIEDTLSELIAPLAGERPVLLVVLDGMSQAVYRELAEDLLRHSWLEMQPAEAAADICLLAALPTITKLSRYALLSGNLGAGVQTDEKQAFAAHAALKQVSSPKAPPRLFHKADLTEPGTGALAGGVRAAIAAEQPRVIGVVVNVIDDQLSSNAQLGVPWSLASVAVLRQMLEAAKESGRLVVLTSDHGHVLDHDMRLVQTATEAERYRSPTELPPGAEPASEEVLIQGRRVALPDHSVMLPWSERLRYGAQKMGYHGGGAPQEVLVPFGVFRSVEDLQPVAGWQEMPRRQPHWWALDAGVSIAEPAVTAAAPSTKDTKGTGAPAAGQLALDFAGDKPAAPADETGAAVWIDALLASPVYARMKRRSGRVPITDEQLRRLLGLLAQGGGQQMMEALAQGLGIPGIRLPGLLAGVQKLLNLDGYPVLSVDRAAKTVKLDIASLRVQFELD</sequence>
<dbReference type="InterPro" id="IPR058881">
    <property type="entry name" value="PglZ_2nd"/>
</dbReference>
<dbReference type="RefSeq" id="WP_200236897.1">
    <property type="nucleotide sequence ID" value="NZ_NRRV01000022.1"/>
</dbReference>
<dbReference type="InterPro" id="IPR058880">
    <property type="entry name" value="PglZ_N"/>
</dbReference>
<feature type="domain" description="Alkaline phosphatase-like protein PglZ second" evidence="1">
    <location>
        <begin position="177"/>
        <end position="327"/>
    </location>
</feature>
<dbReference type="Pfam" id="PF25863">
    <property type="entry name" value="PglZ_C"/>
    <property type="match status" value="1"/>
</dbReference>
<keyword evidence="5" id="KW-1185">Reference proteome</keyword>
<evidence type="ECO:0000259" key="3">
    <source>
        <dbReference type="Pfam" id="PF25863"/>
    </source>
</evidence>
<evidence type="ECO:0000259" key="1">
    <source>
        <dbReference type="Pfam" id="PF25861"/>
    </source>
</evidence>
<name>A0ABS1CIG2_9GAMM</name>
<dbReference type="InterPro" id="IPR058882">
    <property type="entry name" value="PglZ_C"/>
</dbReference>
<dbReference type="Pfam" id="PF08665">
    <property type="entry name" value="PglZ"/>
    <property type="match status" value="1"/>
</dbReference>
<reference evidence="4 5" key="1">
    <citation type="journal article" date="2020" name="Microorganisms">
        <title>Osmotic Adaptation and Compatible Solute Biosynthesis of Phototrophic Bacteria as Revealed from Genome Analyses.</title>
        <authorList>
            <person name="Imhoff J.F."/>
            <person name="Rahn T."/>
            <person name="Kunzel S."/>
            <person name="Keller A."/>
            <person name="Neulinger S.C."/>
        </authorList>
    </citation>
    <scope>NUCLEOTIDE SEQUENCE [LARGE SCALE GENOMIC DNA]</scope>
    <source>
        <strain evidence="4 5">DSM 6210</strain>
    </source>
</reference>
<dbReference type="NCBIfam" id="NF033446">
    <property type="entry name" value="BREX_PglZ_2"/>
    <property type="match status" value="1"/>
</dbReference>
<feature type="domain" description="Alkaline phosphatase-like protein PglZ C-terminal" evidence="3">
    <location>
        <begin position="839"/>
        <end position="938"/>
    </location>
</feature>
<feature type="domain" description="Alkaline phosphatase-like protein PglZ N-terminal" evidence="2">
    <location>
        <begin position="15"/>
        <end position="102"/>
    </location>
</feature>
<dbReference type="Pfam" id="PF25861">
    <property type="entry name" value="PglZ_2nd"/>
    <property type="match status" value="1"/>
</dbReference>
<evidence type="ECO:0000313" key="5">
    <source>
        <dbReference type="Proteomes" id="UP000748752"/>
    </source>
</evidence>
<evidence type="ECO:0000259" key="2">
    <source>
        <dbReference type="Pfam" id="PF25862"/>
    </source>
</evidence>